<proteinExistence type="predicted"/>
<sequence>MSGNDLRDEIDRRLHPWLPQLGSDRGAYTNHVLRVLELCDLLDSGSGSLPSTREEFRTAAAFHDLGIWTAGTFDYLAPSVDLALQWLDQIDRADLADLVVAMINDHHKIRPAGIDTDPIEIFRRADAIDVEYGLLGRFGIPRSTYRELAKRYPDKGFHRRLVQLAAKRIRTHPTSPLPMLKW</sequence>
<dbReference type="Gene3D" id="1.10.3210.10">
    <property type="entry name" value="Hypothetical protein af1432"/>
    <property type="match status" value="1"/>
</dbReference>
<reference evidence="1" key="1">
    <citation type="submission" date="2022-10" db="EMBL/GenBank/DDBJ databases">
        <title>The complete genomes of actinobacterial strains from the NBC collection.</title>
        <authorList>
            <person name="Joergensen T.S."/>
            <person name="Alvarez Arevalo M."/>
            <person name="Sterndorff E.B."/>
            <person name="Faurdal D."/>
            <person name="Vuksanovic O."/>
            <person name="Mourched A.-S."/>
            <person name="Charusanti P."/>
            <person name="Shaw S."/>
            <person name="Blin K."/>
            <person name="Weber T."/>
        </authorList>
    </citation>
    <scope>NUCLEOTIDE SEQUENCE</scope>
    <source>
        <strain evidence="1">NBC_01482</strain>
    </source>
</reference>
<evidence type="ECO:0000313" key="2">
    <source>
        <dbReference type="Proteomes" id="UP001432062"/>
    </source>
</evidence>
<evidence type="ECO:0008006" key="3">
    <source>
        <dbReference type="Google" id="ProtNLM"/>
    </source>
</evidence>
<dbReference type="RefSeq" id="WP_327095368.1">
    <property type="nucleotide sequence ID" value="NZ_CP109149.1"/>
</dbReference>
<organism evidence="1 2">
    <name type="scientific">Nocardia vinacea</name>
    <dbReference type="NCBI Taxonomy" id="96468"/>
    <lineage>
        <taxon>Bacteria</taxon>
        <taxon>Bacillati</taxon>
        <taxon>Actinomycetota</taxon>
        <taxon>Actinomycetes</taxon>
        <taxon>Mycobacteriales</taxon>
        <taxon>Nocardiaceae</taxon>
        <taxon>Nocardia</taxon>
    </lineage>
</organism>
<dbReference type="SUPFAM" id="SSF109604">
    <property type="entry name" value="HD-domain/PDEase-like"/>
    <property type="match status" value="1"/>
</dbReference>
<protein>
    <recommendedName>
        <fullName evidence="3">HD domain-containing protein</fullName>
    </recommendedName>
</protein>
<evidence type="ECO:0000313" key="1">
    <source>
        <dbReference type="EMBL" id="WUV50697.1"/>
    </source>
</evidence>
<keyword evidence="2" id="KW-1185">Reference proteome</keyword>
<dbReference type="Proteomes" id="UP001432062">
    <property type="component" value="Chromosome"/>
</dbReference>
<name>A0ABZ1Z565_9NOCA</name>
<dbReference type="EMBL" id="CP109441">
    <property type="protein sequence ID" value="WUV50697.1"/>
    <property type="molecule type" value="Genomic_DNA"/>
</dbReference>
<gene>
    <name evidence="1" type="ORF">OG563_22355</name>
</gene>
<accession>A0ABZ1Z565</accession>